<feature type="domain" description="GGDEF" evidence="14">
    <location>
        <begin position="621"/>
        <end position="754"/>
    </location>
</feature>
<dbReference type="Gene3D" id="3.30.70.270">
    <property type="match status" value="1"/>
</dbReference>
<evidence type="ECO:0000259" key="13">
    <source>
        <dbReference type="PROSITE" id="PS50883"/>
    </source>
</evidence>
<dbReference type="InterPro" id="IPR052155">
    <property type="entry name" value="Biofilm_reg_signaling"/>
</dbReference>
<dbReference type="PROSITE" id="PS50113">
    <property type="entry name" value="PAC"/>
    <property type="match status" value="3"/>
</dbReference>
<dbReference type="SMART" id="SM00267">
    <property type="entry name" value="GGDEF"/>
    <property type="match status" value="1"/>
</dbReference>
<dbReference type="InterPro" id="IPR043128">
    <property type="entry name" value="Rev_trsase/Diguanyl_cyclase"/>
</dbReference>
<dbReference type="FunFam" id="3.20.20.450:FF:000001">
    <property type="entry name" value="Cyclic di-GMP phosphodiesterase yahA"/>
    <property type="match status" value="1"/>
</dbReference>
<dbReference type="SUPFAM" id="SSF55073">
    <property type="entry name" value="Nucleotide cyclase"/>
    <property type="match status" value="1"/>
</dbReference>
<dbReference type="CDD" id="cd01949">
    <property type="entry name" value="GGDEF"/>
    <property type="match status" value="1"/>
</dbReference>
<evidence type="ECO:0000256" key="10">
    <source>
        <dbReference type="SAM" id="Coils"/>
    </source>
</evidence>
<dbReference type="InterPro" id="IPR001633">
    <property type="entry name" value="EAL_dom"/>
</dbReference>
<evidence type="ECO:0000259" key="11">
    <source>
        <dbReference type="PROSITE" id="PS50112"/>
    </source>
</evidence>
<keyword evidence="4" id="KW-0808">Transferase</keyword>
<dbReference type="CDD" id="cd00130">
    <property type="entry name" value="PAS"/>
    <property type="match status" value="3"/>
</dbReference>
<dbReference type="Pfam" id="PF00990">
    <property type="entry name" value="GGDEF"/>
    <property type="match status" value="1"/>
</dbReference>
<dbReference type="Pfam" id="PF00563">
    <property type="entry name" value="EAL"/>
    <property type="match status" value="1"/>
</dbReference>
<accession>A0A1Z4KIN7</accession>
<feature type="domain" description="EAL" evidence="13">
    <location>
        <begin position="763"/>
        <end position="1019"/>
    </location>
</feature>
<keyword evidence="2" id="KW-1003">Cell membrane</keyword>
<organism evidence="15 16">
    <name type="scientific">Trichormus variabilis NIES-23</name>
    <dbReference type="NCBI Taxonomy" id="1973479"/>
    <lineage>
        <taxon>Bacteria</taxon>
        <taxon>Bacillati</taxon>
        <taxon>Cyanobacteriota</taxon>
        <taxon>Cyanophyceae</taxon>
        <taxon>Nostocales</taxon>
        <taxon>Nostocaceae</taxon>
        <taxon>Trichormus</taxon>
    </lineage>
</organism>
<keyword evidence="10" id="KW-0175">Coiled coil</keyword>
<sequence length="1021" mass="115662">MVFTRGKVYKNHLNLQKSKGFSTPIKDSISECEAANSGFTPEFQSYENSILDLQEIINLLAEINPFPVAIIGLESHQILFKNKLIDNPVFQQLIPDFLADSDLWTQLNSKLAKGDFISNLVLEIKSSDKTPFLAIISGKLVNYEHKRAAFLVFTDVNTVTGTSEEQQKDTLGKLELSHLIAHTSDSRRLPTIEHSPWTAPSNLMEQVLATISNGIVLTDANQPDNPIIYVNQAFETMTGYSAGEVIGQNCRFLQTNETDQPGLWELRSALREKKECHVIIKNFRKDGTEFWNELYIAPVFDSCEQLTHFIGVQNDITQHLQVLETLQQQKEQYRRIVETASEGIWLLNQNNETTFVNQQMATMLGYTIEEMLGASLFSFMDAEGLDMAQDLLSQRRQGIQEKHKFKFRCKDGSDLWAIISCTPLFDEQRNYTGALGMLTNISDVYDELRLRKQAEASLQESKERLDGILNSLEAVIWSIAADTFEMLYLNSAVVQVYGRSVCEFYDNPKLWFDLIHPEDQQRVSQSIKPLLANGSHELEYRILRQDGQVRWLYNHSHVIYDAVGQPIRIEGVATDITERKNMEEKLVYHAFYDDLTGLPNRVLFMDRLAQTIDQAKESPNDLFAVLFLDLDRFKVVNDSLSHLVGDQLLVSFAQRLQSCLQPEDTLARLGGDEFTILLSHIQSIDDATRIAEKIHQALKLPFNLSGYEVFTTVSIGIALSTNDYVQAADLLRDADTALYCAKEQGKAWHIVFDSTMYDRAVALLQLETDLRWAIARQELYVVYQPIVSVATGKITGFEALVRWQHPERGLISPVEFIPVAEETGLIIQIGQFVLRESCQQLKQWHLEFPEFQHLSINVNLSGKQFSQPYLVEEIEQLLQEFDLDPSSIKLEITESAIMASPGQAATILQQLKTLGIQLCIDDFGTGYSSLAYLHCFPIDILKIDRSFTKRIDSDSEQLAIIRAIVTLASNLEMSVVAEGVETVNQLVQLQLLKCDQAQGYLFSKPLSSDKVSLLLAAKIEF</sequence>
<dbReference type="InterPro" id="IPR035919">
    <property type="entry name" value="EAL_sf"/>
</dbReference>
<gene>
    <name evidence="15" type="ORF">NIES23_15830</name>
</gene>
<dbReference type="AlphaFoldDB" id="A0A1Z4KIN7"/>
<evidence type="ECO:0000256" key="7">
    <source>
        <dbReference type="ARBA" id="ARBA00022741"/>
    </source>
</evidence>
<dbReference type="InterPro" id="IPR000700">
    <property type="entry name" value="PAS-assoc_C"/>
</dbReference>
<dbReference type="PROSITE" id="PS50112">
    <property type="entry name" value="PAS"/>
    <property type="match status" value="3"/>
</dbReference>
<feature type="domain" description="PAC" evidence="12">
    <location>
        <begin position="274"/>
        <end position="328"/>
    </location>
</feature>
<reference evidence="15 16" key="1">
    <citation type="submission" date="2017-06" db="EMBL/GenBank/DDBJ databases">
        <title>Genome sequencing of cyanobaciteial culture collection at National Institute for Environmental Studies (NIES).</title>
        <authorList>
            <person name="Hirose Y."/>
            <person name="Shimura Y."/>
            <person name="Fujisawa T."/>
            <person name="Nakamura Y."/>
            <person name="Kawachi M."/>
        </authorList>
    </citation>
    <scope>NUCLEOTIDE SEQUENCE [LARGE SCALE GENOMIC DNA]</scope>
    <source>
        <strain evidence="15 16">NIES-23</strain>
    </source>
</reference>
<dbReference type="SMART" id="SM00091">
    <property type="entry name" value="PAS"/>
    <property type="match status" value="3"/>
</dbReference>
<evidence type="ECO:0000313" key="16">
    <source>
        <dbReference type="Proteomes" id="UP000217507"/>
    </source>
</evidence>
<evidence type="ECO:0000256" key="3">
    <source>
        <dbReference type="ARBA" id="ARBA00022519"/>
    </source>
</evidence>
<keyword evidence="5" id="KW-0812">Transmembrane</keyword>
<dbReference type="Pfam" id="PF13426">
    <property type="entry name" value="PAS_9"/>
    <property type="match status" value="1"/>
</dbReference>
<dbReference type="PANTHER" id="PTHR44757:SF2">
    <property type="entry name" value="BIOFILM ARCHITECTURE MAINTENANCE PROTEIN MBAA"/>
    <property type="match status" value="1"/>
</dbReference>
<dbReference type="InterPro" id="IPR035965">
    <property type="entry name" value="PAS-like_dom_sf"/>
</dbReference>
<evidence type="ECO:0000256" key="1">
    <source>
        <dbReference type="ARBA" id="ARBA00004429"/>
    </source>
</evidence>
<dbReference type="GO" id="GO:0005886">
    <property type="term" value="C:plasma membrane"/>
    <property type="evidence" value="ECO:0007669"/>
    <property type="project" value="UniProtKB-SubCell"/>
</dbReference>
<keyword evidence="8" id="KW-1133">Transmembrane helix</keyword>
<dbReference type="GO" id="GO:0000166">
    <property type="term" value="F:nucleotide binding"/>
    <property type="evidence" value="ECO:0007669"/>
    <property type="project" value="UniProtKB-KW"/>
</dbReference>
<dbReference type="NCBIfam" id="TIGR00229">
    <property type="entry name" value="sensory_box"/>
    <property type="match status" value="3"/>
</dbReference>
<dbReference type="InterPro" id="IPR000014">
    <property type="entry name" value="PAS"/>
</dbReference>
<evidence type="ECO:0000256" key="4">
    <source>
        <dbReference type="ARBA" id="ARBA00022679"/>
    </source>
</evidence>
<name>A0A1Z4KIN7_ANAVA</name>
<dbReference type="SMART" id="SM00052">
    <property type="entry name" value="EAL"/>
    <property type="match status" value="1"/>
</dbReference>
<dbReference type="SMART" id="SM00086">
    <property type="entry name" value="PAC"/>
    <property type="match status" value="3"/>
</dbReference>
<dbReference type="FunFam" id="3.30.70.270:FF:000001">
    <property type="entry name" value="Diguanylate cyclase domain protein"/>
    <property type="match status" value="1"/>
</dbReference>
<keyword evidence="7" id="KW-0547">Nucleotide-binding</keyword>
<dbReference type="SMR" id="A0A1Z4KIN7"/>
<dbReference type="InterPro" id="IPR013767">
    <property type="entry name" value="PAS_fold"/>
</dbReference>
<dbReference type="PROSITE" id="PS50887">
    <property type="entry name" value="GGDEF"/>
    <property type="match status" value="1"/>
</dbReference>
<dbReference type="InterPro" id="IPR000160">
    <property type="entry name" value="GGDEF_dom"/>
</dbReference>
<keyword evidence="6" id="KW-0677">Repeat</keyword>
<feature type="domain" description="PAS" evidence="11">
    <location>
        <begin position="200"/>
        <end position="249"/>
    </location>
</feature>
<dbReference type="SUPFAM" id="SSF55785">
    <property type="entry name" value="PYP-like sensor domain (PAS domain)"/>
    <property type="match status" value="3"/>
</dbReference>
<dbReference type="NCBIfam" id="TIGR00254">
    <property type="entry name" value="GGDEF"/>
    <property type="match status" value="1"/>
</dbReference>
<proteinExistence type="predicted"/>
<dbReference type="InterPro" id="IPR013655">
    <property type="entry name" value="PAS_fold_3"/>
</dbReference>
<dbReference type="PANTHER" id="PTHR44757">
    <property type="entry name" value="DIGUANYLATE CYCLASE DGCP"/>
    <property type="match status" value="1"/>
</dbReference>
<feature type="domain" description="PAS" evidence="11">
    <location>
        <begin position="461"/>
        <end position="534"/>
    </location>
</feature>
<dbReference type="PROSITE" id="PS50883">
    <property type="entry name" value="EAL"/>
    <property type="match status" value="1"/>
</dbReference>
<dbReference type="Gene3D" id="3.20.20.450">
    <property type="entry name" value="EAL domain"/>
    <property type="match status" value="1"/>
</dbReference>
<evidence type="ECO:0000313" key="15">
    <source>
        <dbReference type="EMBL" id="BAY68794.1"/>
    </source>
</evidence>
<evidence type="ECO:0000256" key="9">
    <source>
        <dbReference type="ARBA" id="ARBA00023136"/>
    </source>
</evidence>
<evidence type="ECO:0000259" key="12">
    <source>
        <dbReference type="PROSITE" id="PS50113"/>
    </source>
</evidence>
<feature type="domain" description="PAS" evidence="11">
    <location>
        <begin position="329"/>
        <end position="402"/>
    </location>
</feature>
<feature type="domain" description="PAC" evidence="12">
    <location>
        <begin position="536"/>
        <end position="588"/>
    </location>
</feature>
<keyword evidence="3" id="KW-0997">Cell inner membrane</keyword>
<dbReference type="EMBL" id="AP018216">
    <property type="protein sequence ID" value="BAY68794.1"/>
    <property type="molecule type" value="Genomic_DNA"/>
</dbReference>
<dbReference type="CDD" id="cd01948">
    <property type="entry name" value="EAL"/>
    <property type="match status" value="1"/>
</dbReference>
<evidence type="ECO:0000256" key="5">
    <source>
        <dbReference type="ARBA" id="ARBA00022692"/>
    </source>
</evidence>
<dbReference type="InterPro" id="IPR029787">
    <property type="entry name" value="Nucleotide_cyclase"/>
</dbReference>
<feature type="coiled-coil region" evidence="10">
    <location>
        <begin position="316"/>
        <end position="343"/>
    </location>
</feature>
<evidence type="ECO:0000256" key="2">
    <source>
        <dbReference type="ARBA" id="ARBA00022475"/>
    </source>
</evidence>
<dbReference type="Proteomes" id="UP000217507">
    <property type="component" value="Chromosome"/>
</dbReference>
<evidence type="ECO:0000256" key="6">
    <source>
        <dbReference type="ARBA" id="ARBA00022737"/>
    </source>
</evidence>
<evidence type="ECO:0000256" key="8">
    <source>
        <dbReference type="ARBA" id="ARBA00022989"/>
    </source>
</evidence>
<evidence type="ECO:0000259" key="14">
    <source>
        <dbReference type="PROSITE" id="PS50887"/>
    </source>
</evidence>
<comment type="subcellular location">
    <subcellularLocation>
        <location evidence="1">Cell inner membrane</location>
        <topology evidence="1">Multi-pass membrane protein</topology>
    </subcellularLocation>
</comment>
<dbReference type="FunFam" id="2.10.70.100:FF:000001">
    <property type="entry name" value="Sensory transduction histidine kinase"/>
    <property type="match status" value="1"/>
</dbReference>
<dbReference type="SUPFAM" id="SSF141868">
    <property type="entry name" value="EAL domain-like"/>
    <property type="match status" value="1"/>
</dbReference>
<protein>
    <submittedName>
        <fullName evidence="15">Uncharacterized protein</fullName>
    </submittedName>
</protein>
<dbReference type="InterPro" id="IPR001610">
    <property type="entry name" value="PAC"/>
</dbReference>
<keyword evidence="9" id="KW-0472">Membrane</keyword>
<dbReference type="GO" id="GO:0016740">
    <property type="term" value="F:transferase activity"/>
    <property type="evidence" value="ECO:0007669"/>
    <property type="project" value="UniProtKB-KW"/>
</dbReference>
<dbReference type="Pfam" id="PF00989">
    <property type="entry name" value="PAS"/>
    <property type="match status" value="1"/>
</dbReference>
<feature type="domain" description="PAC" evidence="12">
    <location>
        <begin position="401"/>
        <end position="453"/>
    </location>
</feature>
<dbReference type="Gene3D" id="3.30.450.20">
    <property type="entry name" value="PAS domain"/>
    <property type="match status" value="3"/>
</dbReference>
<dbReference type="Pfam" id="PF08447">
    <property type="entry name" value="PAS_3"/>
    <property type="match status" value="1"/>
</dbReference>